<dbReference type="EMBL" id="AM157364">
    <property type="protein sequence ID" value="CAJ43153.1"/>
    <property type="molecule type" value="Genomic_DNA"/>
</dbReference>
<organism evidence="1">
    <name type="scientific">Enterobacteria phage P2-EC5</name>
    <dbReference type="NCBI Taxonomy" id="211901"/>
    <lineage>
        <taxon>Viruses</taxon>
        <taxon>Duplodnaviria</taxon>
        <taxon>Heunggongvirae</taxon>
        <taxon>Uroviricota</taxon>
        <taxon>Caudoviricetes</taxon>
        <taxon>Peduoviridae</taxon>
        <taxon>Peduovirus</taxon>
        <taxon>Peduovirus P2</taxon>
    </lineage>
</organism>
<reference evidence="1" key="1">
    <citation type="journal article" date="2006" name="J. Bacteriol.">
        <title>Identification of a gene encoding a functional reverse transcriptase within a highly variable locus in the P2-like coliphages.</title>
        <authorList>
            <person name="Odegrip R."/>
            <person name="Nilsson A.S."/>
            <person name="Haggard-Ljungquist E."/>
        </authorList>
    </citation>
    <scope>NUCLEOTIDE SEQUENCE</scope>
</reference>
<accession>Q2P9X7</accession>
<protein>
    <submittedName>
        <fullName evidence="1">Uncharacterized protein</fullName>
    </submittedName>
</protein>
<proteinExistence type="predicted"/>
<evidence type="ECO:0000313" key="1">
    <source>
        <dbReference type="EMBL" id="CAJ43153.1"/>
    </source>
</evidence>
<name>Q2P9X7_9CAUD</name>
<sequence>MLCAVCLCPEFVAANISDVKVFSGFFIETIVNGENELILDADGKIRLGYLKSCGNNKDSFLFFKKWGSELSKAPSGKILRTPVPNSSEDIKDIVVCAVANAATTFDKHIVVLDNNSYSGYIDELIRQRINLLNLNSISLISKDGRVQRPLNFIKFDSDLSWVLQRLGRRSAKGYGEDDFNDFIRDMLLAKNYEVKDQTREGESQSGKSAGELDLVIEDKGNLFAIIEALILKSLDQANTLKHYSKLIGNYNPINVKRLFLIAYYTGAKFDAWCERYIDYLKEITPVDIGVESHEIVGIKEVETPYIGLRKIEHHFRYAGEHYFCVHYAVKMAR</sequence>